<dbReference type="STRING" id="1903952.BIT28_18295"/>
<dbReference type="Proteomes" id="UP000186905">
    <property type="component" value="Unassembled WGS sequence"/>
</dbReference>
<comment type="caution">
    <text evidence="1">The sequence shown here is derived from an EMBL/GenBank/DDBJ whole genome shotgun (WGS) entry which is preliminary data.</text>
</comment>
<reference evidence="1 2" key="1">
    <citation type="submission" date="2016-09" db="EMBL/GenBank/DDBJ databases">
        <title>Photobacterium proteolyticum sp. nov. a protease producing bacterium isolated from ocean sediments of Laizhou Bay.</title>
        <authorList>
            <person name="Li Y."/>
        </authorList>
    </citation>
    <scope>NUCLEOTIDE SEQUENCE [LARGE SCALE GENOMIC DNA]</scope>
    <source>
        <strain evidence="1 2">13-12</strain>
    </source>
</reference>
<evidence type="ECO:0000313" key="1">
    <source>
        <dbReference type="EMBL" id="OLQ75970.1"/>
    </source>
</evidence>
<organism evidence="1 2">
    <name type="scientific">Photobacterium proteolyticum</name>
    <dbReference type="NCBI Taxonomy" id="1903952"/>
    <lineage>
        <taxon>Bacteria</taxon>
        <taxon>Pseudomonadati</taxon>
        <taxon>Pseudomonadota</taxon>
        <taxon>Gammaproteobacteria</taxon>
        <taxon>Vibrionales</taxon>
        <taxon>Vibrionaceae</taxon>
        <taxon>Photobacterium</taxon>
    </lineage>
</organism>
<protein>
    <submittedName>
        <fullName evidence="1">Uncharacterized protein</fullName>
    </submittedName>
</protein>
<dbReference type="EMBL" id="MJIL01000069">
    <property type="protein sequence ID" value="OLQ75970.1"/>
    <property type="molecule type" value="Genomic_DNA"/>
</dbReference>
<evidence type="ECO:0000313" key="2">
    <source>
        <dbReference type="Proteomes" id="UP000186905"/>
    </source>
</evidence>
<keyword evidence="2" id="KW-1185">Reference proteome</keyword>
<sequence>MFEFFLCATTHLALLFLRRKRRHLEAIIGIRNDIDTQSIPSNSQLQCARKNKKMAKPLPTIYLQVFGSDDKIMNATLN</sequence>
<accession>A0A1Q9GMT7</accession>
<name>A0A1Q9GMT7_9GAMM</name>
<gene>
    <name evidence="1" type="ORF">BIT28_18295</name>
</gene>
<proteinExistence type="predicted"/>
<dbReference type="AlphaFoldDB" id="A0A1Q9GMT7"/>